<feature type="domain" description="HTH cro/C1-type" evidence="2">
    <location>
        <begin position="99"/>
        <end position="153"/>
    </location>
</feature>
<reference evidence="3 4" key="1">
    <citation type="submission" date="2019-09" db="EMBL/GenBank/DDBJ databases">
        <title>Genomic diversity of phyloplane-associated Pantoea species in Pakistan cotton crop.</title>
        <authorList>
            <person name="Tufail M.R."/>
            <person name="Cook D.R."/>
        </authorList>
    </citation>
    <scope>NUCLEOTIDE SEQUENCE [LARGE SCALE GENOMIC DNA]</scope>
    <source>
        <strain evidence="3 4">B_8</strain>
    </source>
</reference>
<dbReference type="Proteomes" id="UP000324255">
    <property type="component" value="Unassembled WGS sequence"/>
</dbReference>
<dbReference type="CDD" id="cd00093">
    <property type="entry name" value="HTH_XRE"/>
    <property type="match status" value="1"/>
</dbReference>
<dbReference type="Pfam" id="PF12844">
    <property type="entry name" value="HTH_19"/>
    <property type="match status" value="1"/>
</dbReference>
<dbReference type="PROSITE" id="PS50943">
    <property type="entry name" value="HTH_CROC1"/>
    <property type="match status" value="1"/>
</dbReference>
<proteinExistence type="predicted"/>
<dbReference type="SUPFAM" id="SSF47413">
    <property type="entry name" value="lambda repressor-like DNA-binding domains"/>
    <property type="match status" value="1"/>
</dbReference>
<feature type="region of interest" description="Disordered" evidence="1">
    <location>
        <begin position="160"/>
        <end position="183"/>
    </location>
</feature>
<accession>A0AB34CEF0</accession>
<dbReference type="EMBL" id="VWVM01000024">
    <property type="protein sequence ID" value="KAA6119588.1"/>
    <property type="molecule type" value="Genomic_DNA"/>
</dbReference>
<dbReference type="GO" id="GO:0003677">
    <property type="term" value="F:DNA binding"/>
    <property type="evidence" value="ECO:0007669"/>
    <property type="project" value="InterPro"/>
</dbReference>
<evidence type="ECO:0000259" key="2">
    <source>
        <dbReference type="PROSITE" id="PS50943"/>
    </source>
</evidence>
<comment type="caution">
    <text evidence="3">The sequence shown here is derived from an EMBL/GenBank/DDBJ whole genome shotgun (WGS) entry which is preliminary data.</text>
</comment>
<keyword evidence="4" id="KW-1185">Reference proteome</keyword>
<protein>
    <submittedName>
        <fullName evidence="3">Helix-turn-helix domain-containing protein</fullName>
    </submittedName>
</protein>
<evidence type="ECO:0000313" key="3">
    <source>
        <dbReference type="EMBL" id="KAA6119588.1"/>
    </source>
</evidence>
<dbReference type="InterPro" id="IPR001387">
    <property type="entry name" value="Cro/C1-type_HTH"/>
</dbReference>
<dbReference type="SMART" id="SM00530">
    <property type="entry name" value="HTH_XRE"/>
    <property type="match status" value="1"/>
</dbReference>
<sequence>MLTGGFMFGSYDGLTLEPASALSNISSLISAVRIIGLMEGENYKGINSELMEIAHEYAMAASDTRFLTPQKSNAAFASSSSTPLGPFYYPTASTIGSRIKSMRELRNLSRFYLASSVGVTRSCIEAWEENTTIPASDKIIPLASALSCDPMWLLTGEDSTRQASTGIGEQQHHHVSRPADDLP</sequence>
<evidence type="ECO:0000313" key="4">
    <source>
        <dbReference type="Proteomes" id="UP000324255"/>
    </source>
</evidence>
<gene>
    <name evidence="3" type="ORF">F3I20_21080</name>
</gene>
<dbReference type="Gene3D" id="1.10.260.40">
    <property type="entry name" value="lambda repressor-like DNA-binding domains"/>
    <property type="match status" value="1"/>
</dbReference>
<dbReference type="InterPro" id="IPR010982">
    <property type="entry name" value="Lambda_DNA-bd_dom_sf"/>
</dbReference>
<evidence type="ECO:0000256" key="1">
    <source>
        <dbReference type="SAM" id="MobiDB-lite"/>
    </source>
</evidence>
<name>A0AB34CEF0_9GAMM</name>
<dbReference type="AlphaFoldDB" id="A0AB34CEF0"/>
<organism evidence="3 4">
    <name type="scientific">Candidatus Pantoea gossypiicola</name>
    <dbReference type="NCBI Taxonomy" id="2608008"/>
    <lineage>
        <taxon>Bacteria</taxon>
        <taxon>Pseudomonadati</taxon>
        <taxon>Pseudomonadota</taxon>
        <taxon>Gammaproteobacteria</taxon>
        <taxon>Enterobacterales</taxon>
        <taxon>Erwiniaceae</taxon>
        <taxon>Pantoea</taxon>
    </lineage>
</organism>